<protein>
    <submittedName>
        <fullName evidence="2">Uncharacterized protein</fullName>
    </submittedName>
</protein>
<evidence type="ECO:0000313" key="3">
    <source>
        <dbReference type="Proteomes" id="UP000032900"/>
    </source>
</evidence>
<gene>
    <name evidence="2" type="ORF">JCM15548_11920</name>
</gene>
<organism evidence="2 3">
    <name type="scientific">Geofilum rubicundum JCM 15548</name>
    <dbReference type="NCBI Taxonomy" id="1236989"/>
    <lineage>
        <taxon>Bacteria</taxon>
        <taxon>Pseudomonadati</taxon>
        <taxon>Bacteroidota</taxon>
        <taxon>Bacteroidia</taxon>
        <taxon>Marinilabiliales</taxon>
        <taxon>Marinilabiliaceae</taxon>
        <taxon>Geofilum</taxon>
    </lineage>
</organism>
<evidence type="ECO:0000256" key="1">
    <source>
        <dbReference type="SAM" id="SignalP"/>
    </source>
</evidence>
<comment type="caution">
    <text evidence="2">The sequence shown here is derived from an EMBL/GenBank/DDBJ whole genome shotgun (WGS) entry which is preliminary data.</text>
</comment>
<sequence length="82" mass="9352">MKSILILLFAAMMAVSVSTPAQTNEVDSLLLVLDKELKNRNLYTQQREAKIAFLKGTLAESSHRENRYAIHQKLFQPTSLYL</sequence>
<name>A0A0E9LX40_9BACT</name>
<feature type="signal peptide" evidence="1">
    <location>
        <begin position="1"/>
        <end position="23"/>
    </location>
</feature>
<dbReference type="RefSeq" id="WP_157482534.1">
    <property type="nucleotide sequence ID" value="NZ_BAZW01000012.1"/>
</dbReference>
<reference evidence="2 3" key="1">
    <citation type="journal article" date="2015" name="Microbes Environ.">
        <title>Distribution and evolution of nitrogen fixation genes in the phylum bacteroidetes.</title>
        <authorList>
            <person name="Inoue J."/>
            <person name="Oshima K."/>
            <person name="Suda W."/>
            <person name="Sakamoto M."/>
            <person name="Iino T."/>
            <person name="Noda S."/>
            <person name="Hongoh Y."/>
            <person name="Hattori M."/>
            <person name="Ohkuma M."/>
        </authorList>
    </citation>
    <scope>NUCLEOTIDE SEQUENCE [LARGE SCALE GENOMIC DNA]</scope>
    <source>
        <strain evidence="2">JCM 15548</strain>
    </source>
</reference>
<accession>A0A0E9LX40</accession>
<keyword evidence="3" id="KW-1185">Reference proteome</keyword>
<dbReference type="AlphaFoldDB" id="A0A0E9LX40"/>
<evidence type="ECO:0000313" key="2">
    <source>
        <dbReference type="EMBL" id="GAO29701.1"/>
    </source>
</evidence>
<proteinExistence type="predicted"/>
<feature type="chain" id="PRO_5002428704" evidence="1">
    <location>
        <begin position="24"/>
        <end position="82"/>
    </location>
</feature>
<dbReference type="Proteomes" id="UP000032900">
    <property type="component" value="Unassembled WGS sequence"/>
</dbReference>
<dbReference type="EMBL" id="BAZW01000012">
    <property type="protein sequence ID" value="GAO29701.1"/>
    <property type="molecule type" value="Genomic_DNA"/>
</dbReference>
<keyword evidence="1" id="KW-0732">Signal</keyword>
<dbReference type="STRING" id="1236989.JCM15548_11920"/>